<dbReference type="PANTHER" id="PTHR34979">
    <property type="entry name" value="INNER MEMBRANE PROTEIN YGAZ"/>
    <property type="match status" value="1"/>
</dbReference>
<keyword evidence="6 8" id="KW-1133">Transmembrane helix</keyword>
<dbReference type="KEGG" id="luo:HHL09_04670"/>
<name>A0A858REE5_9BACT</name>
<evidence type="ECO:0000256" key="5">
    <source>
        <dbReference type="ARBA" id="ARBA00022692"/>
    </source>
</evidence>
<dbReference type="AlphaFoldDB" id="A0A858REE5"/>
<dbReference type="EMBL" id="CP051774">
    <property type="protein sequence ID" value="QJE95095.1"/>
    <property type="molecule type" value="Genomic_DNA"/>
</dbReference>
<comment type="subcellular location">
    <subcellularLocation>
        <location evidence="1">Cell membrane</location>
        <topology evidence="1">Multi-pass membrane protein</topology>
    </subcellularLocation>
</comment>
<protein>
    <submittedName>
        <fullName evidence="9">AzlC family ABC transporter permease</fullName>
    </submittedName>
</protein>
<evidence type="ECO:0000313" key="9">
    <source>
        <dbReference type="EMBL" id="QJE95095.1"/>
    </source>
</evidence>
<evidence type="ECO:0000313" key="10">
    <source>
        <dbReference type="Proteomes" id="UP000501812"/>
    </source>
</evidence>
<evidence type="ECO:0000256" key="7">
    <source>
        <dbReference type="ARBA" id="ARBA00023136"/>
    </source>
</evidence>
<evidence type="ECO:0000256" key="2">
    <source>
        <dbReference type="ARBA" id="ARBA00010735"/>
    </source>
</evidence>
<evidence type="ECO:0000256" key="3">
    <source>
        <dbReference type="ARBA" id="ARBA00022448"/>
    </source>
</evidence>
<feature type="transmembrane region" description="Helical" evidence="8">
    <location>
        <begin position="184"/>
        <end position="202"/>
    </location>
</feature>
<keyword evidence="3" id="KW-0813">Transport</keyword>
<reference evidence="9 10" key="1">
    <citation type="submission" date="2020-04" db="EMBL/GenBank/DDBJ databases">
        <title>Luteolibacter sp. G-1-1-1 isolated from soil.</title>
        <authorList>
            <person name="Dahal R.H."/>
        </authorList>
    </citation>
    <scope>NUCLEOTIDE SEQUENCE [LARGE SCALE GENOMIC DNA]</scope>
    <source>
        <strain evidence="9 10">G-1-1-1</strain>
    </source>
</reference>
<dbReference type="GO" id="GO:0005886">
    <property type="term" value="C:plasma membrane"/>
    <property type="evidence" value="ECO:0007669"/>
    <property type="project" value="UniProtKB-SubCell"/>
</dbReference>
<feature type="transmembrane region" description="Helical" evidence="8">
    <location>
        <begin position="214"/>
        <end position="247"/>
    </location>
</feature>
<comment type="similarity">
    <text evidence="2">Belongs to the AzlC family.</text>
</comment>
<evidence type="ECO:0000256" key="4">
    <source>
        <dbReference type="ARBA" id="ARBA00022475"/>
    </source>
</evidence>
<evidence type="ECO:0000256" key="6">
    <source>
        <dbReference type="ARBA" id="ARBA00022989"/>
    </source>
</evidence>
<dbReference type="Pfam" id="PF03591">
    <property type="entry name" value="AzlC"/>
    <property type="match status" value="1"/>
</dbReference>
<keyword evidence="7 8" id="KW-0472">Membrane</keyword>
<keyword evidence="10" id="KW-1185">Reference proteome</keyword>
<evidence type="ECO:0000256" key="8">
    <source>
        <dbReference type="SAM" id="Phobius"/>
    </source>
</evidence>
<keyword evidence="5 8" id="KW-0812">Transmembrane</keyword>
<accession>A0A858REE5</accession>
<organism evidence="9 10">
    <name type="scientific">Luteolibacter luteus</name>
    <dbReference type="NCBI Taxonomy" id="2728835"/>
    <lineage>
        <taxon>Bacteria</taxon>
        <taxon>Pseudomonadati</taxon>
        <taxon>Verrucomicrobiota</taxon>
        <taxon>Verrucomicrobiia</taxon>
        <taxon>Verrucomicrobiales</taxon>
        <taxon>Verrucomicrobiaceae</taxon>
        <taxon>Luteolibacter</taxon>
    </lineage>
</organism>
<dbReference type="InterPro" id="IPR011606">
    <property type="entry name" value="Brnchd-chn_aa_trnsp_permease"/>
</dbReference>
<dbReference type="PANTHER" id="PTHR34979:SF1">
    <property type="entry name" value="INNER MEMBRANE PROTEIN YGAZ"/>
    <property type="match status" value="1"/>
</dbReference>
<feature type="transmembrane region" description="Helical" evidence="8">
    <location>
        <begin position="28"/>
        <end position="47"/>
    </location>
</feature>
<gene>
    <name evidence="9" type="ORF">HHL09_04670</name>
</gene>
<keyword evidence="4" id="KW-1003">Cell membrane</keyword>
<dbReference type="GO" id="GO:1903785">
    <property type="term" value="P:L-valine transmembrane transport"/>
    <property type="evidence" value="ECO:0007669"/>
    <property type="project" value="TreeGrafter"/>
</dbReference>
<sequence length="249" mass="26707">MEPENVIGHPVEVGARNPALRSEFRRGVLASTPVMLGFVPFALVLGAQASRKGFAPVEVPLMTGLNFGGGSEFAVVQLWSSPPHMLLIMAVTFLINSRHLLMGAALTPYLKDLPRRKALLALFFMCDESWAMGLANAKRRAALGIPAFSLPYYMGASLGLYFTWVCFTFLGALLGPVMGNLESYGLDMAFPAVFLVLLKGMWSGPRAARPWLVSLVAGVIACLLLPGAWYVVVGSAAGALSACIWGMKK</sequence>
<dbReference type="RefSeq" id="WP_169453316.1">
    <property type="nucleotide sequence ID" value="NZ_CP051774.1"/>
</dbReference>
<dbReference type="Proteomes" id="UP000501812">
    <property type="component" value="Chromosome"/>
</dbReference>
<proteinExistence type="inferred from homology"/>
<evidence type="ECO:0000256" key="1">
    <source>
        <dbReference type="ARBA" id="ARBA00004651"/>
    </source>
</evidence>